<dbReference type="PROSITE" id="PS00108">
    <property type="entry name" value="PROTEIN_KINASE_ST"/>
    <property type="match status" value="1"/>
</dbReference>
<evidence type="ECO:0000313" key="9">
    <source>
        <dbReference type="EMBL" id="CAK76491.1"/>
    </source>
</evidence>
<feature type="region of interest" description="Disordered" evidence="7">
    <location>
        <begin position="350"/>
        <end position="402"/>
    </location>
</feature>
<dbReference type="FunFam" id="3.30.200.20:FF:000003">
    <property type="entry name" value="Non-specific serine/threonine protein kinase"/>
    <property type="match status" value="1"/>
</dbReference>
<reference evidence="9 10" key="1">
    <citation type="journal article" date="2006" name="Nature">
        <title>Global trends of whole-genome duplications revealed by the ciliate Paramecium tetraurelia.</title>
        <authorList>
            <consortium name="Genoscope"/>
            <person name="Aury J.-M."/>
            <person name="Jaillon O."/>
            <person name="Duret L."/>
            <person name="Noel B."/>
            <person name="Jubin C."/>
            <person name="Porcel B.M."/>
            <person name="Segurens B."/>
            <person name="Daubin V."/>
            <person name="Anthouard V."/>
            <person name="Aiach N."/>
            <person name="Arnaiz O."/>
            <person name="Billaut A."/>
            <person name="Beisson J."/>
            <person name="Blanc I."/>
            <person name="Bouhouche K."/>
            <person name="Camara F."/>
            <person name="Duharcourt S."/>
            <person name="Guigo R."/>
            <person name="Gogendeau D."/>
            <person name="Katinka M."/>
            <person name="Keller A.-M."/>
            <person name="Kissmehl R."/>
            <person name="Klotz C."/>
            <person name="Koll F."/>
            <person name="Le Moue A."/>
            <person name="Lepere C."/>
            <person name="Malinsky S."/>
            <person name="Nowacki M."/>
            <person name="Nowak J.K."/>
            <person name="Plattner H."/>
            <person name="Poulain J."/>
            <person name="Ruiz F."/>
            <person name="Serrano V."/>
            <person name="Zagulski M."/>
            <person name="Dessen P."/>
            <person name="Betermier M."/>
            <person name="Weissenbach J."/>
            <person name="Scarpelli C."/>
            <person name="Schachter V."/>
            <person name="Sperling L."/>
            <person name="Meyer E."/>
            <person name="Cohen J."/>
            <person name="Wincker P."/>
        </authorList>
    </citation>
    <scope>NUCLEOTIDE SEQUENCE [LARGE SCALE GENOMIC DNA]</scope>
    <source>
        <strain evidence="9 10">Stock d4-2</strain>
    </source>
</reference>
<evidence type="ECO:0000259" key="8">
    <source>
        <dbReference type="PROSITE" id="PS50011"/>
    </source>
</evidence>
<evidence type="ECO:0000256" key="2">
    <source>
        <dbReference type="ARBA" id="ARBA00022679"/>
    </source>
</evidence>
<feature type="domain" description="Protein kinase" evidence="8">
    <location>
        <begin position="9"/>
        <end position="261"/>
    </location>
</feature>
<dbReference type="SMART" id="SM00220">
    <property type="entry name" value="S_TKc"/>
    <property type="match status" value="1"/>
</dbReference>
<evidence type="ECO:0000256" key="4">
    <source>
        <dbReference type="ARBA" id="ARBA00022777"/>
    </source>
</evidence>
<dbReference type="GO" id="GO:0005524">
    <property type="term" value="F:ATP binding"/>
    <property type="evidence" value="ECO:0007669"/>
    <property type="project" value="UniProtKB-UniRule"/>
</dbReference>
<dbReference type="KEGG" id="ptm:GSPATT00012043001"/>
<dbReference type="EMBL" id="CT868241">
    <property type="protein sequence ID" value="CAK76491.1"/>
    <property type="molecule type" value="Genomic_DNA"/>
</dbReference>
<dbReference type="AlphaFoldDB" id="A0D0C4"/>
<dbReference type="Pfam" id="PF00069">
    <property type="entry name" value="Pkinase"/>
    <property type="match status" value="1"/>
</dbReference>
<dbReference type="FunFam" id="1.10.510.10:FF:000636">
    <property type="entry name" value="Non-specific serine/threonine protein kinase"/>
    <property type="match status" value="1"/>
</dbReference>
<dbReference type="PROSITE" id="PS50011">
    <property type="entry name" value="PROTEIN_KINASE_DOM"/>
    <property type="match status" value="1"/>
</dbReference>
<feature type="binding site" evidence="6">
    <location>
        <position position="38"/>
    </location>
    <ligand>
        <name>ATP</name>
        <dbReference type="ChEBI" id="CHEBI:30616"/>
    </ligand>
</feature>
<evidence type="ECO:0000256" key="3">
    <source>
        <dbReference type="ARBA" id="ARBA00022741"/>
    </source>
</evidence>
<dbReference type="GO" id="GO:0004674">
    <property type="term" value="F:protein serine/threonine kinase activity"/>
    <property type="evidence" value="ECO:0000318"/>
    <property type="project" value="GO_Central"/>
</dbReference>
<dbReference type="InterPro" id="IPR011009">
    <property type="entry name" value="Kinase-like_dom_sf"/>
</dbReference>
<dbReference type="PANTHER" id="PTHR24346">
    <property type="entry name" value="MAP/MICROTUBULE AFFINITY-REGULATING KINASE"/>
    <property type="match status" value="1"/>
</dbReference>
<feature type="compositionally biased region" description="Polar residues" evidence="7">
    <location>
        <begin position="362"/>
        <end position="372"/>
    </location>
</feature>
<dbReference type="PANTHER" id="PTHR24346:SF82">
    <property type="entry name" value="KP78A-RELATED"/>
    <property type="match status" value="1"/>
</dbReference>
<feature type="compositionally biased region" description="Low complexity" evidence="7">
    <location>
        <begin position="350"/>
        <end position="361"/>
    </location>
</feature>
<name>A0D0C4_PARTE</name>
<dbReference type="Proteomes" id="UP000000600">
    <property type="component" value="Unassembled WGS sequence"/>
</dbReference>
<dbReference type="InterPro" id="IPR017441">
    <property type="entry name" value="Protein_kinase_ATP_BS"/>
</dbReference>
<dbReference type="Gene3D" id="3.30.310.80">
    <property type="entry name" value="Kinase associated domain 1, KA1"/>
    <property type="match status" value="1"/>
</dbReference>
<dbReference type="PROSITE" id="PS00107">
    <property type="entry name" value="PROTEIN_KINASE_ATP"/>
    <property type="match status" value="1"/>
</dbReference>
<dbReference type="SUPFAM" id="SSF56112">
    <property type="entry name" value="Protein kinase-like (PK-like)"/>
    <property type="match status" value="1"/>
</dbReference>
<keyword evidence="4" id="KW-0418">Kinase</keyword>
<feature type="compositionally biased region" description="Basic and acidic residues" evidence="7">
    <location>
        <begin position="453"/>
        <end position="465"/>
    </location>
</feature>
<dbReference type="InParanoid" id="A0D0C4"/>
<keyword evidence="10" id="KW-1185">Reference proteome</keyword>
<feature type="compositionally biased region" description="Low complexity" evidence="7">
    <location>
        <begin position="380"/>
        <end position="395"/>
    </location>
</feature>
<keyword evidence="3 6" id="KW-0547">Nucleotide-binding</keyword>
<evidence type="ECO:0000256" key="7">
    <source>
        <dbReference type="SAM" id="MobiDB-lite"/>
    </source>
</evidence>
<evidence type="ECO:0000256" key="6">
    <source>
        <dbReference type="PROSITE-ProRule" id="PRU10141"/>
    </source>
</evidence>
<dbReference type="RefSeq" id="XP_001443888.1">
    <property type="nucleotide sequence ID" value="XM_001443851.1"/>
</dbReference>
<organism evidence="9 10">
    <name type="scientific">Paramecium tetraurelia</name>
    <dbReference type="NCBI Taxonomy" id="5888"/>
    <lineage>
        <taxon>Eukaryota</taxon>
        <taxon>Sar</taxon>
        <taxon>Alveolata</taxon>
        <taxon>Ciliophora</taxon>
        <taxon>Intramacronucleata</taxon>
        <taxon>Oligohymenophorea</taxon>
        <taxon>Peniculida</taxon>
        <taxon>Parameciidae</taxon>
        <taxon>Paramecium</taxon>
    </lineage>
</organism>
<proteinExistence type="predicted"/>
<sequence>MQESTLGNYAIGNTLGEGTFGKVKMGTHLQSGEKVAIKILEKAKFEDESDVYRIAKEIEILKKLRHPHIIQIYEIIDTDKEIYLIMEYASGGELFEYIVKNHRVSEKIACRFLLQILSGVEYMHKIGIVHRDLKPENLLFDNNQNIKIVDFGLSNTYKPNELLKTACGSPCYAAPEMIQGLKYSGYLIDIWSCGIVLYAMLCGYLPFEDQNTNQLYKKIVAGDLVFPKWLSIEAKDLLKNILNTDPKKRFTIPQIKGHKWAKAIKVEEHYGNIGSDNIQVDEIIVEQLKNLYSVDPQLCRKLVKKNRHNNVTTLYYLQMQKNKKNRTYNYFKKDIDDSITQSYILNSSNLDSLNASNNNTSRQKQNTSNSHSPQHRIMTSINNKQQSPSPQPIKQLTKPDSPKQFSIQLKRDIIKRPQIRPIIPPMLKPIYQVVNNSISSVGTNGNTPLQTNRKTEDSFSLDKGKPKVYNQPQSQVSNRERATSAISEYTQPNPVKIQQPKIHKGAFNFQCTTHRDPSVFAAEVLKMMIQMQIKILQQNDPYEMLCSANLSLKFEISIRQIQNCDSLYLLKAHHISGEWEEYQKILNRLIQLLNF</sequence>
<dbReference type="GeneID" id="5029672"/>
<dbReference type="Gene3D" id="1.10.510.10">
    <property type="entry name" value="Transferase(Phosphotransferase) domain 1"/>
    <property type="match status" value="1"/>
</dbReference>
<accession>A0D0C4</accession>
<evidence type="ECO:0000313" key="10">
    <source>
        <dbReference type="Proteomes" id="UP000000600"/>
    </source>
</evidence>
<keyword evidence="1" id="KW-0723">Serine/threonine-protein kinase</keyword>
<evidence type="ECO:0000256" key="5">
    <source>
        <dbReference type="ARBA" id="ARBA00022840"/>
    </source>
</evidence>
<dbReference type="InterPro" id="IPR028375">
    <property type="entry name" value="KA1/Ssp2_C"/>
</dbReference>
<dbReference type="CDD" id="cd14003">
    <property type="entry name" value="STKc_AMPK-like"/>
    <property type="match status" value="1"/>
</dbReference>
<evidence type="ECO:0000256" key="1">
    <source>
        <dbReference type="ARBA" id="ARBA00022527"/>
    </source>
</evidence>
<dbReference type="SUPFAM" id="SSF103243">
    <property type="entry name" value="KA1-like"/>
    <property type="match status" value="1"/>
</dbReference>
<dbReference type="FunCoup" id="A0D0C4">
    <property type="interactions" value="11"/>
</dbReference>
<dbReference type="STRING" id="5888.A0D0C4"/>
<dbReference type="InterPro" id="IPR008271">
    <property type="entry name" value="Ser/Thr_kinase_AS"/>
</dbReference>
<keyword evidence="2" id="KW-0808">Transferase</keyword>
<dbReference type="OMA" id="EMLCSAN"/>
<feature type="region of interest" description="Disordered" evidence="7">
    <location>
        <begin position="444"/>
        <end position="479"/>
    </location>
</feature>
<keyword evidence="5 6" id="KW-0067">ATP-binding</keyword>
<dbReference type="InterPro" id="IPR000719">
    <property type="entry name" value="Prot_kinase_dom"/>
</dbReference>
<gene>
    <name evidence="9" type="ORF">GSPATT00012043001</name>
</gene>
<dbReference type="OrthoDB" id="193931at2759"/>
<dbReference type="HOGENOM" id="CLU_000288_157_8_1"/>
<dbReference type="eggNOG" id="KOG0583">
    <property type="taxonomic scope" value="Eukaryota"/>
</dbReference>
<protein>
    <recommendedName>
        <fullName evidence="8">Protein kinase domain-containing protein</fullName>
    </recommendedName>
</protein>
<dbReference type="FunFam" id="3.30.310.80:FF:000035">
    <property type="entry name" value="Non-specific serine/threonine protein kinase"/>
    <property type="match status" value="1"/>
</dbReference>